<evidence type="ECO:0000313" key="3">
    <source>
        <dbReference type="EMBL" id="WML85781.1"/>
    </source>
</evidence>
<feature type="region of interest" description="Disordered" evidence="1">
    <location>
        <begin position="51"/>
        <end position="71"/>
    </location>
</feature>
<dbReference type="EMBL" id="CP133217">
    <property type="protein sequence ID" value="WML85781.1"/>
    <property type="molecule type" value="Genomic_DNA"/>
</dbReference>
<name>A0AA51MMI4_9GAMM</name>
<evidence type="ECO:0000256" key="1">
    <source>
        <dbReference type="SAM" id="MobiDB-lite"/>
    </source>
</evidence>
<dbReference type="Proteomes" id="UP001223336">
    <property type="component" value="Unassembled WGS sequence"/>
</dbReference>
<dbReference type="RefSeq" id="WP_308136643.1">
    <property type="nucleotide sequence ID" value="NZ_CP133197.1"/>
</dbReference>
<dbReference type="EMBL" id="JAVFKN010000057">
    <property type="protein sequence ID" value="MDQ5770997.1"/>
    <property type="molecule type" value="Genomic_DNA"/>
</dbReference>
<evidence type="ECO:0000313" key="2">
    <source>
        <dbReference type="EMBL" id="MDQ5770997.1"/>
    </source>
</evidence>
<dbReference type="Proteomes" id="UP001229862">
    <property type="component" value="Chromosome"/>
</dbReference>
<accession>A0AA51MMI4</accession>
<evidence type="ECO:0000313" key="4">
    <source>
        <dbReference type="Proteomes" id="UP001223336"/>
    </source>
</evidence>
<protein>
    <submittedName>
        <fullName evidence="3">Uncharacterized protein</fullName>
    </submittedName>
</protein>
<organism evidence="3">
    <name type="scientific">Thiothrix subterranea</name>
    <dbReference type="NCBI Taxonomy" id="2735563"/>
    <lineage>
        <taxon>Bacteria</taxon>
        <taxon>Pseudomonadati</taxon>
        <taxon>Pseudomonadota</taxon>
        <taxon>Gammaproteobacteria</taxon>
        <taxon>Thiotrichales</taxon>
        <taxon>Thiotrichaceae</taxon>
        <taxon>Thiothrix</taxon>
    </lineage>
</organism>
<gene>
    <name evidence="2" type="ORF">RCC75_20910</name>
    <name evidence="3" type="ORF">RCG00_15930</name>
</gene>
<sequence>MLNLIENGKHKQVLLTHHLHDGVWIEKQLAKIPEDFHAIVRAQYGERYLSNTDTQHEGERRRNTNVWFRET</sequence>
<proteinExistence type="predicted"/>
<keyword evidence="4" id="KW-1185">Reference proteome</keyword>
<dbReference type="AlphaFoldDB" id="A0AA51MMI4"/>
<reference evidence="3 4" key="1">
    <citation type="submission" date="2023-08" db="EMBL/GenBank/DDBJ databases">
        <title>New molecular markers tilS and rpoB for phylogenetic and monitoring studies of the genus Thiothrix biodiversity.</title>
        <authorList>
            <person name="Ravin N.V."/>
            <person name="Smolyakov D."/>
            <person name="Markov N.D."/>
            <person name="Beletsky A.V."/>
            <person name="Mardanov A.V."/>
            <person name="Rudenko T.S."/>
            <person name="Grabovich M.Y."/>
        </authorList>
    </citation>
    <scope>NUCLEOTIDE SEQUENCE</scope>
    <source>
        <strain evidence="3">DNT52</strain>
        <strain evidence="2 4">H33</strain>
    </source>
</reference>